<evidence type="ECO:0000256" key="1">
    <source>
        <dbReference type="ARBA" id="ARBA00006890"/>
    </source>
</evidence>
<protein>
    <recommendedName>
        <fullName evidence="3">UTP--glucose-1-phosphate uridylyltransferase</fullName>
        <ecNumber evidence="2">2.7.7.9</ecNumber>
    </recommendedName>
    <alternativeName>
        <fullName evidence="6">Alpha-D-glucosyl-1-phosphate uridylyltransferase</fullName>
    </alternativeName>
    <alternativeName>
        <fullName evidence="7">UDP-glucose pyrophosphorylase</fullName>
    </alternativeName>
    <alternativeName>
        <fullName evidence="8">Uridine diphosphoglucose pyrophosphorylase</fullName>
    </alternativeName>
</protein>
<dbReference type="AlphaFoldDB" id="A0A7S7SIB9"/>
<name>A0A7S7SIB9_PALFE</name>
<evidence type="ECO:0000256" key="6">
    <source>
        <dbReference type="ARBA" id="ARBA00031455"/>
    </source>
</evidence>
<dbReference type="RefSeq" id="WP_194447584.1">
    <property type="nucleotide sequence ID" value="NZ_CP063849.1"/>
</dbReference>
<evidence type="ECO:0000313" key="12">
    <source>
        <dbReference type="Proteomes" id="UP000593892"/>
    </source>
</evidence>
<evidence type="ECO:0000256" key="7">
    <source>
        <dbReference type="ARBA" id="ARBA00031959"/>
    </source>
</evidence>
<reference evidence="11 12" key="1">
    <citation type="submission" date="2020-10" db="EMBL/GenBank/DDBJ databases">
        <title>Complete genome sequence of Paludibaculum fermentans P105T, a facultatively anaerobic acidobacterium capable of dissimilatory Fe(III) reduction.</title>
        <authorList>
            <person name="Dedysh S.N."/>
            <person name="Beletsky A.V."/>
            <person name="Kulichevskaya I.S."/>
            <person name="Mardanov A.V."/>
            <person name="Ravin N.V."/>
        </authorList>
    </citation>
    <scope>NUCLEOTIDE SEQUENCE [LARGE SCALE GENOMIC DNA]</scope>
    <source>
        <strain evidence="11 12">P105</strain>
    </source>
</reference>
<evidence type="ECO:0000256" key="9">
    <source>
        <dbReference type="ARBA" id="ARBA00048128"/>
    </source>
</evidence>
<dbReference type="InterPro" id="IPR005835">
    <property type="entry name" value="NTP_transferase_dom"/>
</dbReference>
<keyword evidence="4 11" id="KW-0808">Transferase</keyword>
<dbReference type="InterPro" id="IPR005771">
    <property type="entry name" value="GalU_uridylyltTrfase_bac/arc"/>
</dbReference>
<dbReference type="Gene3D" id="3.90.550.10">
    <property type="entry name" value="Spore Coat Polysaccharide Biosynthesis Protein SpsA, Chain A"/>
    <property type="match status" value="1"/>
</dbReference>
<evidence type="ECO:0000256" key="8">
    <source>
        <dbReference type="ARBA" id="ARBA00032341"/>
    </source>
</evidence>
<comment type="catalytic activity">
    <reaction evidence="9">
        <text>alpha-D-glucose 1-phosphate + UTP + H(+) = UDP-alpha-D-glucose + diphosphate</text>
        <dbReference type="Rhea" id="RHEA:19889"/>
        <dbReference type="ChEBI" id="CHEBI:15378"/>
        <dbReference type="ChEBI" id="CHEBI:33019"/>
        <dbReference type="ChEBI" id="CHEBI:46398"/>
        <dbReference type="ChEBI" id="CHEBI:58601"/>
        <dbReference type="ChEBI" id="CHEBI:58885"/>
        <dbReference type="EC" id="2.7.7.9"/>
    </reaction>
</comment>
<organism evidence="11 12">
    <name type="scientific">Paludibaculum fermentans</name>
    <dbReference type="NCBI Taxonomy" id="1473598"/>
    <lineage>
        <taxon>Bacteria</taxon>
        <taxon>Pseudomonadati</taxon>
        <taxon>Acidobacteriota</taxon>
        <taxon>Terriglobia</taxon>
        <taxon>Bryobacterales</taxon>
        <taxon>Bryobacteraceae</taxon>
        <taxon>Paludibaculum</taxon>
    </lineage>
</organism>
<dbReference type="PANTHER" id="PTHR43197:SF1">
    <property type="entry name" value="UTP--GLUCOSE-1-PHOSPHATE URIDYLYLTRANSFERASE"/>
    <property type="match status" value="1"/>
</dbReference>
<dbReference type="Proteomes" id="UP000593892">
    <property type="component" value="Chromosome"/>
</dbReference>
<dbReference type="SUPFAM" id="SSF53448">
    <property type="entry name" value="Nucleotide-diphospho-sugar transferases"/>
    <property type="match status" value="1"/>
</dbReference>
<evidence type="ECO:0000256" key="3">
    <source>
        <dbReference type="ARBA" id="ARBA00019048"/>
    </source>
</evidence>
<proteinExistence type="inferred from homology"/>
<gene>
    <name evidence="11" type="ORF">IRI77_24260</name>
</gene>
<evidence type="ECO:0000313" key="11">
    <source>
        <dbReference type="EMBL" id="QOY85914.1"/>
    </source>
</evidence>
<evidence type="ECO:0000256" key="2">
    <source>
        <dbReference type="ARBA" id="ARBA00012415"/>
    </source>
</evidence>
<dbReference type="GO" id="GO:0003983">
    <property type="term" value="F:UTP:glucose-1-phosphate uridylyltransferase activity"/>
    <property type="evidence" value="ECO:0007669"/>
    <property type="project" value="UniProtKB-EC"/>
</dbReference>
<dbReference type="Pfam" id="PF00483">
    <property type="entry name" value="NTP_transferase"/>
    <property type="match status" value="1"/>
</dbReference>
<keyword evidence="12" id="KW-1185">Reference proteome</keyword>
<sequence length="283" mass="31027">MRIRKAVVTAASPAQRRLPLQNLVDRDGQERSVLGILLEEIVRARVEEICVVVCPGDAGNYASVTGDHAGRVRFVEQTEPRGYGHAIHCARQFTAGEPFLHLVSDHLYVSRGEASCAAELIEVAEAENCSVSTVQATREGHLKEFGAVGGQRLAGRDRLYKVDTVLEKPTPTEAEQKIIVPGLRSGHYLCFFGMHVLTPGVMAILEELLLESKTGAVTLSAALSELARRERYLALQMTHRRYDLGARYGLLTAQLALGLSGRDRDEILSQLVELMALRETAAK</sequence>
<comment type="similarity">
    <text evidence="1">Belongs to the UDPGP type 2 family.</text>
</comment>
<evidence type="ECO:0000256" key="5">
    <source>
        <dbReference type="ARBA" id="ARBA00022695"/>
    </source>
</evidence>
<evidence type="ECO:0000259" key="10">
    <source>
        <dbReference type="Pfam" id="PF00483"/>
    </source>
</evidence>
<dbReference type="EC" id="2.7.7.9" evidence="2"/>
<dbReference type="KEGG" id="pfer:IRI77_24260"/>
<feature type="domain" description="Nucleotidyl transferase" evidence="10">
    <location>
        <begin position="31"/>
        <end position="255"/>
    </location>
</feature>
<accession>A0A7S7SIB9</accession>
<dbReference type="InterPro" id="IPR029044">
    <property type="entry name" value="Nucleotide-diphossugar_trans"/>
</dbReference>
<keyword evidence="5 11" id="KW-0548">Nucleotidyltransferase</keyword>
<dbReference type="GO" id="GO:0006011">
    <property type="term" value="P:UDP-alpha-D-glucose metabolic process"/>
    <property type="evidence" value="ECO:0007669"/>
    <property type="project" value="InterPro"/>
</dbReference>
<dbReference type="EMBL" id="CP063849">
    <property type="protein sequence ID" value="QOY85914.1"/>
    <property type="molecule type" value="Genomic_DNA"/>
</dbReference>
<dbReference type="PANTHER" id="PTHR43197">
    <property type="entry name" value="UTP--GLUCOSE-1-PHOSPHATE URIDYLYLTRANSFERASE"/>
    <property type="match status" value="1"/>
</dbReference>
<evidence type="ECO:0000256" key="4">
    <source>
        <dbReference type="ARBA" id="ARBA00022679"/>
    </source>
</evidence>